<dbReference type="Proteomes" id="UP000789396">
    <property type="component" value="Unassembled WGS sequence"/>
</dbReference>
<protein>
    <submittedName>
        <fullName evidence="1">11538_t:CDS:1</fullName>
    </submittedName>
</protein>
<sequence length="58" mass="6681">ANLEALYNGSSITFDWSIAHNGFNLWIPANYTTYDLEFTVSASKSKEWRGPFDNNQDY</sequence>
<reference evidence="1" key="1">
    <citation type="submission" date="2021-06" db="EMBL/GenBank/DDBJ databases">
        <authorList>
            <person name="Kallberg Y."/>
            <person name="Tangrot J."/>
            <person name="Rosling A."/>
        </authorList>
    </citation>
    <scope>NUCLEOTIDE SEQUENCE</scope>
    <source>
        <strain evidence="1">IN212</strain>
    </source>
</reference>
<name>A0A9N9NKB5_9GLOM</name>
<organism evidence="1 2">
    <name type="scientific">Racocetra fulgida</name>
    <dbReference type="NCBI Taxonomy" id="60492"/>
    <lineage>
        <taxon>Eukaryota</taxon>
        <taxon>Fungi</taxon>
        <taxon>Fungi incertae sedis</taxon>
        <taxon>Mucoromycota</taxon>
        <taxon>Glomeromycotina</taxon>
        <taxon>Glomeromycetes</taxon>
        <taxon>Diversisporales</taxon>
        <taxon>Gigasporaceae</taxon>
        <taxon>Racocetra</taxon>
    </lineage>
</organism>
<dbReference type="EMBL" id="CAJVPZ010034044">
    <property type="protein sequence ID" value="CAG8745886.1"/>
    <property type="molecule type" value="Genomic_DNA"/>
</dbReference>
<evidence type="ECO:0000313" key="1">
    <source>
        <dbReference type="EMBL" id="CAG8745886.1"/>
    </source>
</evidence>
<accession>A0A9N9NKB5</accession>
<feature type="non-terminal residue" evidence="1">
    <location>
        <position position="58"/>
    </location>
</feature>
<evidence type="ECO:0000313" key="2">
    <source>
        <dbReference type="Proteomes" id="UP000789396"/>
    </source>
</evidence>
<proteinExistence type="predicted"/>
<feature type="non-terminal residue" evidence="1">
    <location>
        <position position="1"/>
    </location>
</feature>
<comment type="caution">
    <text evidence="1">The sequence shown here is derived from an EMBL/GenBank/DDBJ whole genome shotgun (WGS) entry which is preliminary data.</text>
</comment>
<dbReference type="OrthoDB" id="2306020at2759"/>
<gene>
    <name evidence="1" type="ORF">RFULGI_LOCUS13224</name>
</gene>
<keyword evidence="2" id="KW-1185">Reference proteome</keyword>
<dbReference type="AlphaFoldDB" id="A0A9N9NKB5"/>